<feature type="transmembrane region" description="Helical" evidence="1">
    <location>
        <begin position="43"/>
        <end position="62"/>
    </location>
</feature>
<dbReference type="Proteomes" id="UP000032233">
    <property type="component" value="Unassembled WGS sequence"/>
</dbReference>
<evidence type="ECO:0008006" key="4">
    <source>
        <dbReference type="Google" id="ProtNLM"/>
    </source>
</evidence>
<sequence length="155" mass="17506">MKPQDVFRDLPPQAHWYRILTGGFLAAWFFSAAFLAWGWFEGGYFSGGLVLFFALGLAYGVIWGQTPRRYEISPKGMLIVLNGPFKFFIGFDNLQRISEGGWEDALAGAGLRFISSHENVLRVERKKGWDVIITPGDAGLFKAKLEQAREKWGQN</sequence>
<evidence type="ECO:0000313" key="3">
    <source>
        <dbReference type="Proteomes" id="UP000032233"/>
    </source>
</evidence>
<keyword evidence="3" id="KW-1185">Reference proteome</keyword>
<reference evidence="2 3" key="1">
    <citation type="submission" date="2013-11" db="EMBL/GenBank/DDBJ databases">
        <title>Metagenomic analysis of a methanogenic consortium involved in long chain n-alkane degradation.</title>
        <authorList>
            <person name="Davidova I.A."/>
            <person name="Callaghan A.V."/>
            <person name="Wawrik B."/>
            <person name="Pruitt S."/>
            <person name="Marks C."/>
            <person name="Duncan K.E."/>
            <person name="Suflita J.M."/>
        </authorList>
    </citation>
    <scope>NUCLEOTIDE SEQUENCE [LARGE SCALE GENOMIC DNA]</scope>
    <source>
        <strain evidence="2 3">SPR</strain>
    </source>
</reference>
<dbReference type="RefSeq" id="WP_044348653.1">
    <property type="nucleotide sequence ID" value="NZ_AZAC01000014.1"/>
</dbReference>
<dbReference type="OrthoDB" id="161598at2"/>
<dbReference type="STRING" id="1429043.X474_11250"/>
<proteinExistence type="predicted"/>
<gene>
    <name evidence="2" type="ORF">X474_11250</name>
</gene>
<keyword evidence="1" id="KW-1133">Transmembrane helix</keyword>
<evidence type="ECO:0000313" key="2">
    <source>
        <dbReference type="EMBL" id="KIX13846.1"/>
    </source>
</evidence>
<evidence type="ECO:0000256" key="1">
    <source>
        <dbReference type="SAM" id="Phobius"/>
    </source>
</evidence>
<dbReference type="AlphaFoldDB" id="A0A0D2JDU9"/>
<accession>A0A0D2JDU9</accession>
<keyword evidence="1" id="KW-0812">Transmembrane</keyword>
<comment type="caution">
    <text evidence="2">The sequence shown here is derived from an EMBL/GenBank/DDBJ whole genome shotgun (WGS) entry which is preliminary data.</text>
</comment>
<dbReference type="InParanoid" id="A0A0D2JDU9"/>
<organism evidence="2 3">
    <name type="scientific">Dethiosulfatarculus sandiegensis</name>
    <dbReference type="NCBI Taxonomy" id="1429043"/>
    <lineage>
        <taxon>Bacteria</taxon>
        <taxon>Pseudomonadati</taxon>
        <taxon>Thermodesulfobacteriota</taxon>
        <taxon>Desulfarculia</taxon>
        <taxon>Desulfarculales</taxon>
        <taxon>Desulfarculaceae</taxon>
        <taxon>Dethiosulfatarculus</taxon>
    </lineage>
</organism>
<name>A0A0D2JDU9_9BACT</name>
<keyword evidence="1" id="KW-0472">Membrane</keyword>
<feature type="transmembrane region" description="Helical" evidence="1">
    <location>
        <begin position="16"/>
        <end position="37"/>
    </location>
</feature>
<protein>
    <recommendedName>
        <fullName evidence="4">PH domain-containing protein</fullName>
    </recommendedName>
</protein>
<dbReference type="EMBL" id="AZAC01000014">
    <property type="protein sequence ID" value="KIX13846.1"/>
    <property type="molecule type" value="Genomic_DNA"/>
</dbReference>